<dbReference type="FunFam" id="4.10.410.10:FF:000011">
    <property type="entry name" value="Tissue factor pathway inhibitor"/>
    <property type="match status" value="1"/>
</dbReference>
<comment type="subcellular location">
    <subcellularLocation>
        <location evidence="1">Secreted</location>
    </subcellularLocation>
</comment>
<dbReference type="PROSITE" id="PS50279">
    <property type="entry name" value="BPTI_KUNITZ_2"/>
    <property type="match status" value="3"/>
</dbReference>
<dbReference type="GO" id="GO:0004867">
    <property type="term" value="F:serine-type endopeptidase inhibitor activity"/>
    <property type="evidence" value="ECO:0007669"/>
    <property type="project" value="UniProtKB-KW"/>
</dbReference>
<comment type="subunit">
    <text evidence="12">Finds in a complex with ABCB1, TFPI2 and PPP2R3C; leading to the dephosphorylation of ABCB1.</text>
</comment>
<evidence type="ECO:0000259" key="15">
    <source>
        <dbReference type="PROSITE" id="PS50279"/>
    </source>
</evidence>
<evidence type="ECO:0000256" key="10">
    <source>
        <dbReference type="ARBA" id="ARBA00023180"/>
    </source>
</evidence>
<keyword evidence="5" id="KW-0732">Signal</keyword>
<dbReference type="CDD" id="cd22616">
    <property type="entry name" value="Kunitz_TFPI2_1-like"/>
    <property type="match status" value="1"/>
</dbReference>
<dbReference type="GO" id="GO:0007596">
    <property type="term" value="P:blood coagulation"/>
    <property type="evidence" value="ECO:0007669"/>
    <property type="project" value="UniProtKB-KW"/>
</dbReference>
<dbReference type="FunFam" id="4.10.410.10:FF:000004">
    <property type="entry name" value="Tissue factor pathway inhibitor"/>
    <property type="match status" value="1"/>
</dbReference>
<dbReference type="InterPro" id="IPR050098">
    <property type="entry name" value="TFPI/VKTCI-like"/>
</dbReference>
<name>A0A669R4H5_PHACC</name>
<evidence type="ECO:0000256" key="2">
    <source>
        <dbReference type="ARBA" id="ARBA00022525"/>
    </source>
</evidence>
<dbReference type="GO" id="GO:0005576">
    <property type="term" value="C:extracellular region"/>
    <property type="evidence" value="ECO:0007669"/>
    <property type="project" value="UniProtKB-SubCell"/>
</dbReference>
<dbReference type="CDD" id="cd22617">
    <property type="entry name" value="Kunitz_TFPI2_2-like"/>
    <property type="match status" value="1"/>
</dbReference>
<evidence type="ECO:0000256" key="7">
    <source>
        <dbReference type="ARBA" id="ARBA00022900"/>
    </source>
</evidence>
<dbReference type="SMART" id="SM00131">
    <property type="entry name" value="KU"/>
    <property type="match status" value="3"/>
</dbReference>
<protein>
    <recommendedName>
        <fullName evidence="13">Tissue factor pathway inhibitor 2</fullName>
    </recommendedName>
</protein>
<evidence type="ECO:0000256" key="4">
    <source>
        <dbReference type="ARBA" id="ARBA00022696"/>
    </source>
</evidence>
<keyword evidence="2" id="KW-0964">Secreted</keyword>
<keyword evidence="7" id="KW-0722">Serine protease inhibitor</keyword>
<dbReference type="SUPFAM" id="SSF57362">
    <property type="entry name" value="BPTI-like"/>
    <property type="match status" value="3"/>
</dbReference>
<organism evidence="16 17">
    <name type="scientific">Phasianus colchicus</name>
    <name type="common">Common pheasant</name>
    <dbReference type="NCBI Taxonomy" id="9054"/>
    <lineage>
        <taxon>Eukaryota</taxon>
        <taxon>Metazoa</taxon>
        <taxon>Chordata</taxon>
        <taxon>Craniata</taxon>
        <taxon>Vertebrata</taxon>
        <taxon>Euteleostomi</taxon>
        <taxon>Archelosauria</taxon>
        <taxon>Archosauria</taxon>
        <taxon>Dinosauria</taxon>
        <taxon>Saurischia</taxon>
        <taxon>Theropoda</taxon>
        <taxon>Coelurosauria</taxon>
        <taxon>Aves</taxon>
        <taxon>Neognathae</taxon>
        <taxon>Galloanserae</taxon>
        <taxon>Galliformes</taxon>
        <taxon>Phasianidae</taxon>
        <taxon>Phasianinae</taxon>
        <taxon>Phasianus</taxon>
    </lineage>
</organism>
<dbReference type="Gene3D" id="4.10.410.10">
    <property type="entry name" value="Pancreatic trypsin inhibitor Kunitz domain"/>
    <property type="match status" value="3"/>
</dbReference>
<keyword evidence="4" id="KW-0356">Hemostasis</keyword>
<keyword evidence="9" id="KW-1015">Disulfide bond</keyword>
<dbReference type="InterPro" id="IPR020901">
    <property type="entry name" value="Prtase_inh_Kunz-CS"/>
</dbReference>
<evidence type="ECO:0000256" key="14">
    <source>
        <dbReference type="SAM" id="MobiDB-lite"/>
    </source>
</evidence>
<dbReference type="InterPro" id="IPR036880">
    <property type="entry name" value="Kunitz_BPTI_sf"/>
</dbReference>
<dbReference type="Proteomes" id="UP000472261">
    <property type="component" value="Unplaced"/>
</dbReference>
<feature type="region of interest" description="Disordered" evidence="14">
    <location>
        <begin position="85"/>
        <end position="147"/>
    </location>
</feature>
<evidence type="ECO:0000256" key="12">
    <source>
        <dbReference type="ARBA" id="ARBA00065443"/>
    </source>
</evidence>
<evidence type="ECO:0000256" key="6">
    <source>
        <dbReference type="ARBA" id="ARBA00022737"/>
    </source>
</evidence>
<evidence type="ECO:0000256" key="8">
    <source>
        <dbReference type="ARBA" id="ARBA00023084"/>
    </source>
</evidence>
<dbReference type="Pfam" id="PF00014">
    <property type="entry name" value="Kunitz_BPTI"/>
    <property type="match status" value="3"/>
</dbReference>
<dbReference type="FunFam" id="4.10.410.10:FF:000018">
    <property type="entry name" value="Tissue factor pathway inhibitor"/>
    <property type="match status" value="1"/>
</dbReference>
<dbReference type="OMA" id="TINKPRN"/>
<keyword evidence="6" id="KW-0677">Repeat</keyword>
<dbReference type="PRINTS" id="PR00759">
    <property type="entry name" value="BASICPTASE"/>
</dbReference>
<evidence type="ECO:0000256" key="11">
    <source>
        <dbReference type="ARBA" id="ARBA00060238"/>
    </source>
</evidence>
<keyword evidence="3" id="KW-0646">Protease inhibitor</keyword>
<evidence type="ECO:0000256" key="5">
    <source>
        <dbReference type="ARBA" id="ARBA00022729"/>
    </source>
</evidence>
<reference evidence="16" key="2">
    <citation type="submission" date="2025-09" db="UniProtKB">
        <authorList>
            <consortium name="Ensembl"/>
        </authorList>
    </citation>
    <scope>IDENTIFICATION</scope>
</reference>
<reference evidence="16" key="1">
    <citation type="submission" date="2025-08" db="UniProtKB">
        <authorList>
            <consortium name="Ensembl"/>
        </authorList>
    </citation>
    <scope>IDENTIFICATION</scope>
</reference>
<accession>A0A669R4H5</accession>
<evidence type="ECO:0000256" key="13">
    <source>
        <dbReference type="ARBA" id="ARBA00068244"/>
    </source>
</evidence>
<keyword evidence="10" id="KW-0325">Glycoprotein</keyword>
<feature type="region of interest" description="Disordered" evidence="14">
    <location>
        <begin position="13"/>
        <end position="64"/>
    </location>
</feature>
<dbReference type="CDD" id="cd22615">
    <property type="entry name" value="Kunitz_TFPI1_TFPI2_3-like"/>
    <property type="match status" value="1"/>
</dbReference>
<evidence type="ECO:0000256" key="1">
    <source>
        <dbReference type="ARBA" id="ARBA00004613"/>
    </source>
</evidence>
<evidence type="ECO:0000313" key="17">
    <source>
        <dbReference type="Proteomes" id="UP000472261"/>
    </source>
</evidence>
<dbReference type="Ensembl" id="ENSPCLT00000031491.1">
    <property type="protein sequence ID" value="ENSPCLP00000022726.1"/>
    <property type="gene ID" value="ENSPCLG00000020004.1"/>
</dbReference>
<comment type="function">
    <text evidence="11">May play a role in the regulation of plasmin-mediated matrix remodeling. Inhibits trypsin, plasmin, factor VIIa/tissue factor and weakly factor Xa. Has no effect on thrombin.</text>
</comment>
<keyword evidence="8" id="KW-0094">Blood coagulation</keyword>
<feature type="domain" description="BPTI/Kunitz inhibitor" evidence="15">
    <location>
        <begin position="168"/>
        <end position="218"/>
    </location>
</feature>
<feature type="compositionally biased region" description="Basic and acidic residues" evidence="14">
    <location>
        <begin position="13"/>
        <end position="22"/>
    </location>
</feature>
<evidence type="ECO:0000256" key="9">
    <source>
        <dbReference type="ARBA" id="ARBA00023157"/>
    </source>
</evidence>
<proteinExistence type="predicted"/>
<dbReference type="AlphaFoldDB" id="A0A669R4H5"/>
<evidence type="ECO:0000256" key="3">
    <source>
        <dbReference type="ARBA" id="ARBA00022690"/>
    </source>
</evidence>
<dbReference type="InterPro" id="IPR002223">
    <property type="entry name" value="Kunitz_BPTI"/>
</dbReference>
<dbReference type="PANTHER" id="PTHR10083">
    <property type="entry name" value="KUNITZ-TYPE PROTEASE INHIBITOR-RELATED"/>
    <property type="match status" value="1"/>
</dbReference>
<sequence length="374" mass="41110">MLIAGMVCAARARREGGEEGGRTKGYRWAARPSGPEPPLGRWDGGTAGRPPPARPRPHSPGAAGLLRGDHFLPTAPGTLPRAARPLNSGLIPSNRITARPAPCSGRSHRGASAPCTRRVAGTRSPPRPVGQRRPGAAQHSALSSAPPVPQCSVVVCCWRAEREKQRACLLPPDDGPCRALVPRWYYDRYTQSCQEFSYGGCHGNANNFLSYDDCEKSCWTIKKVPKLCRMEADTGPCRGHIRRYAFNLSSMRCEEFVYGGCYGNGNNFKDLQSCVDHCLPEKTGPLLCYSPKDEGLCSSSVPRYYYDATSKSCKEFKYTGCGGNANNFVTEVDCYNVCRKAGSQKPTINKPRNLLRRKMLRKLIKKPQTRNPKS</sequence>
<feature type="domain" description="BPTI/Kunitz inhibitor" evidence="15">
    <location>
        <begin position="288"/>
        <end position="338"/>
    </location>
</feature>
<keyword evidence="17" id="KW-1185">Reference proteome</keyword>
<evidence type="ECO:0000313" key="16">
    <source>
        <dbReference type="Ensembl" id="ENSPCLP00000022726.1"/>
    </source>
</evidence>
<feature type="domain" description="BPTI/Kunitz inhibitor" evidence="15">
    <location>
        <begin position="228"/>
        <end position="278"/>
    </location>
</feature>
<dbReference type="PROSITE" id="PS00280">
    <property type="entry name" value="BPTI_KUNITZ_1"/>
    <property type="match status" value="2"/>
</dbReference>